<dbReference type="EC" id="2.3.1.51" evidence="4"/>
<dbReference type="SUPFAM" id="SSF69593">
    <property type="entry name" value="Glycerol-3-phosphate (1)-acyltransferase"/>
    <property type="match status" value="1"/>
</dbReference>
<accession>A0A1Z5HUL1</accession>
<evidence type="ECO:0000256" key="3">
    <source>
        <dbReference type="ARBA" id="ARBA00023315"/>
    </source>
</evidence>
<organism evidence="6 7">
    <name type="scientific">Calderihabitans maritimus</name>
    <dbReference type="NCBI Taxonomy" id="1246530"/>
    <lineage>
        <taxon>Bacteria</taxon>
        <taxon>Bacillati</taxon>
        <taxon>Bacillota</taxon>
        <taxon>Clostridia</taxon>
        <taxon>Neomoorellales</taxon>
        <taxon>Calderihabitantaceae</taxon>
        <taxon>Calderihabitans</taxon>
    </lineage>
</organism>
<name>A0A1Z5HUL1_9FIRM</name>
<evidence type="ECO:0000256" key="2">
    <source>
        <dbReference type="ARBA" id="ARBA00022679"/>
    </source>
</evidence>
<comment type="catalytic activity">
    <reaction evidence="4">
        <text>a 1-acyl-sn-glycero-3-phosphate + an acyl-CoA = a 1,2-diacyl-sn-glycero-3-phosphate + CoA</text>
        <dbReference type="Rhea" id="RHEA:19709"/>
        <dbReference type="ChEBI" id="CHEBI:57287"/>
        <dbReference type="ChEBI" id="CHEBI:57970"/>
        <dbReference type="ChEBI" id="CHEBI:58342"/>
        <dbReference type="ChEBI" id="CHEBI:58608"/>
        <dbReference type="EC" id="2.3.1.51"/>
    </reaction>
</comment>
<dbReference type="Pfam" id="PF01553">
    <property type="entry name" value="Acyltransferase"/>
    <property type="match status" value="1"/>
</dbReference>
<dbReference type="GO" id="GO:0003841">
    <property type="term" value="F:1-acylglycerol-3-phosphate O-acyltransferase activity"/>
    <property type="evidence" value="ECO:0007669"/>
    <property type="project" value="UniProtKB-UniRule"/>
</dbReference>
<comment type="similarity">
    <text evidence="1 4">Belongs to the 1-acyl-sn-glycerol-3-phosphate acyltransferase family.</text>
</comment>
<dbReference type="SMART" id="SM00563">
    <property type="entry name" value="PlsC"/>
    <property type="match status" value="1"/>
</dbReference>
<dbReference type="InterPro" id="IPR002123">
    <property type="entry name" value="Plipid/glycerol_acylTrfase"/>
</dbReference>
<evidence type="ECO:0000256" key="4">
    <source>
        <dbReference type="RuleBase" id="RU361267"/>
    </source>
</evidence>
<dbReference type="Proteomes" id="UP000197032">
    <property type="component" value="Unassembled WGS sequence"/>
</dbReference>
<dbReference type="GO" id="GO:0016020">
    <property type="term" value="C:membrane"/>
    <property type="evidence" value="ECO:0007669"/>
    <property type="project" value="InterPro"/>
</dbReference>
<keyword evidence="3 4" id="KW-0012">Acyltransferase</keyword>
<dbReference type="GO" id="GO:0006654">
    <property type="term" value="P:phosphatidic acid biosynthetic process"/>
    <property type="evidence" value="ECO:0007669"/>
    <property type="project" value="TreeGrafter"/>
</dbReference>
<sequence>MFYTVAKQIVLLFFRICCRWQVVGKENLPPQGPVVVVANHVSYWDPPVLGVALPRQIHFMAKEELFRIPLLGPLIRILGAFPVKRGKSDRAALKAGLQLLQEGKVLGLFPEGTRSKTGQLLPFQPGAALLALKAGVPIVPVALQGSRQILRRFRPTVRVVIGKPLVFQDLYGQKVSSAQLAEIMEQVREEVFKGLNS</sequence>
<keyword evidence="2 4" id="KW-0808">Transferase</keyword>
<evidence type="ECO:0000259" key="5">
    <source>
        <dbReference type="SMART" id="SM00563"/>
    </source>
</evidence>
<proteinExistence type="inferred from homology"/>
<keyword evidence="7" id="KW-1185">Reference proteome</keyword>
<gene>
    <name evidence="6" type="ORF">KKC1_23650</name>
</gene>
<dbReference type="AlphaFoldDB" id="A0A1Z5HUL1"/>
<dbReference type="RefSeq" id="WP_088554411.1">
    <property type="nucleotide sequence ID" value="NZ_BDGJ01000125.1"/>
</dbReference>
<protein>
    <recommendedName>
        <fullName evidence="4">1-acyl-sn-glycerol-3-phosphate acyltransferase</fullName>
        <ecNumber evidence="4">2.3.1.51</ecNumber>
    </recommendedName>
</protein>
<dbReference type="CDD" id="cd07989">
    <property type="entry name" value="LPLAT_AGPAT-like"/>
    <property type="match status" value="1"/>
</dbReference>
<feature type="domain" description="Phospholipid/glycerol acyltransferase" evidence="5">
    <location>
        <begin position="34"/>
        <end position="146"/>
    </location>
</feature>
<evidence type="ECO:0000256" key="1">
    <source>
        <dbReference type="ARBA" id="ARBA00008655"/>
    </source>
</evidence>
<comment type="domain">
    <text evidence="4">The HXXXXD motif is essential for acyltransferase activity and may constitute the binding site for the phosphate moiety of the glycerol-3-phosphate.</text>
</comment>
<dbReference type="OrthoDB" id="9803035at2"/>
<comment type="caution">
    <text evidence="6">The sequence shown here is derived from an EMBL/GenBank/DDBJ whole genome shotgun (WGS) entry which is preliminary data.</text>
</comment>
<keyword evidence="4" id="KW-0594">Phospholipid biosynthesis</keyword>
<reference evidence="7" key="1">
    <citation type="journal article" date="2017" name="Appl. Environ. Microbiol.">
        <title>Genomic Analysis of Calderihabitans maritimus KKC1, a Thermophilic, Hydrogenogenic, Carboxydotrophic Bacterium Isolated from Marine Sediment.</title>
        <authorList>
            <person name="Omae K."/>
            <person name="Yoneda Y."/>
            <person name="Fukuyama Y."/>
            <person name="Yoshida T."/>
            <person name="Sako Y."/>
        </authorList>
    </citation>
    <scope>NUCLEOTIDE SEQUENCE [LARGE SCALE GENOMIC DNA]</scope>
    <source>
        <strain evidence="7">KKC1</strain>
    </source>
</reference>
<keyword evidence="4" id="KW-0443">Lipid metabolism</keyword>
<dbReference type="NCBIfam" id="TIGR00530">
    <property type="entry name" value="AGP_acyltrn"/>
    <property type="match status" value="1"/>
</dbReference>
<evidence type="ECO:0000313" key="6">
    <source>
        <dbReference type="EMBL" id="GAW93226.1"/>
    </source>
</evidence>
<dbReference type="PANTHER" id="PTHR10434">
    <property type="entry name" value="1-ACYL-SN-GLYCEROL-3-PHOSPHATE ACYLTRANSFERASE"/>
    <property type="match status" value="1"/>
</dbReference>
<dbReference type="InterPro" id="IPR004552">
    <property type="entry name" value="AGP_acyltrans"/>
</dbReference>
<dbReference type="PANTHER" id="PTHR10434:SF11">
    <property type="entry name" value="1-ACYL-SN-GLYCEROL-3-PHOSPHATE ACYLTRANSFERASE"/>
    <property type="match status" value="1"/>
</dbReference>
<keyword evidence="4" id="KW-0444">Lipid biosynthesis</keyword>
<evidence type="ECO:0000313" key="7">
    <source>
        <dbReference type="Proteomes" id="UP000197032"/>
    </source>
</evidence>
<dbReference type="EMBL" id="BDGJ01000125">
    <property type="protein sequence ID" value="GAW93226.1"/>
    <property type="molecule type" value="Genomic_DNA"/>
</dbReference>
<keyword evidence="4" id="KW-1208">Phospholipid metabolism</keyword>